<dbReference type="Pfam" id="PF00069">
    <property type="entry name" value="Pkinase"/>
    <property type="match status" value="1"/>
</dbReference>
<feature type="compositionally biased region" description="Low complexity" evidence="7">
    <location>
        <begin position="301"/>
        <end position="310"/>
    </location>
</feature>
<feature type="domain" description="Protein kinase" evidence="9">
    <location>
        <begin position="9"/>
        <end position="264"/>
    </location>
</feature>
<reference evidence="10 11" key="1">
    <citation type="submission" date="2024-09" db="EMBL/GenBank/DDBJ databases">
        <authorList>
            <person name="Sun Q."/>
            <person name="Mori K."/>
        </authorList>
    </citation>
    <scope>NUCLEOTIDE SEQUENCE [LARGE SCALE GENOMIC DNA]</scope>
    <source>
        <strain evidence="10 11">JCM 4557</strain>
    </source>
</reference>
<dbReference type="InterPro" id="IPR000719">
    <property type="entry name" value="Prot_kinase_dom"/>
</dbReference>
<dbReference type="Gene3D" id="1.10.510.10">
    <property type="entry name" value="Transferase(Phosphotransferase) domain 1"/>
    <property type="match status" value="1"/>
</dbReference>
<gene>
    <name evidence="10" type="ORF">ACFH04_26910</name>
</gene>
<proteinExistence type="predicted"/>
<feature type="compositionally biased region" description="Pro residues" evidence="7">
    <location>
        <begin position="362"/>
        <end position="372"/>
    </location>
</feature>
<evidence type="ECO:0000256" key="5">
    <source>
        <dbReference type="ARBA" id="ARBA00022777"/>
    </source>
</evidence>
<evidence type="ECO:0000256" key="7">
    <source>
        <dbReference type="SAM" id="MobiDB-lite"/>
    </source>
</evidence>
<dbReference type="PANTHER" id="PTHR43289">
    <property type="entry name" value="MITOGEN-ACTIVATED PROTEIN KINASE KINASE KINASE 20-RELATED"/>
    <property type="match status" value="1"/>
</dbReference>
<dbReference type="PRINTS" id="PR01217">
    <property type="entry name" value="PRICHEXTENSN"/>
</dbReference>
<keyword evidence="4" id="KW-0547">Nucleotide-binding</keyword>
<dbReference type="InterPro" id="IPR011009">
    <property type="entry name" value="Kinase-like_dom_sf"/>
</dbReference>
<dbReference type="GO" id="GO:0004674">
    <property type="term" value="F:protein serine/threonine kinase activity"/>
    <property type="evidence" value="ECO:0007669"/>
    <property type="project" value="UniProtKB-EC"/>
</dbReference>
<keyword evidence="3 10" id="KW-0808">Transferase</keyword>
<dbReference type="EC" id="2.7.11.1" evidence="1"/>
<comment type="caution">
    <text evidence="10">The sequence shown here is derived from an EMBL/GenBank/DDBJ whole genome shotgun (WGS) entry which is preliminary data.</text>
</comment>
<keyword evidence="5 10" id="KW-0418">Kinase</keyword>
<keyword evidence="8" id="KW-0812">Transmembrane</keyword>
<evidence type="ECO:0000313" key="11">
    <source>
        <dbReference type="Proteomes" id="UP001589887"/>
    </source>
</evidence>
<dbReference type="SUPFAM" id="SSF56112">
    <property type="entry name" value="Protein kinase-like (PK-like)"/>
    <property type="match status" value="1"/>
</dbReference>
<dbReference type="EMBL" id="JBHMQV010000009">
    <property type="protein sequence ID" value="MFC0847307.1"/>
    <property type="molecule type" value="Genomic_DNA"/>
</dbReference>
<keyword evidence="6" id="KW-0067">ATP-binding</keyword>
<feature type="compositionally biased region" description="Basic and acidic residues" evidence="7">
    <location>
        <begin position="321"/>
        <end position="331"/>
    </location>
</feature>
<evidence type="ECO:0000256" key="3">
    <source>
        <dbReference type="ARBA" id="ARBA00022679"/>
    </source>
</evidence>
<keyword evidence="8" id="KW-1133">Transmembrane helix</keyword>
<dbReference type="RefSeq" id="WP_394322198.1">
    <property type="nucleotide sequence ID" value="NZ_JBHMQV010000009.1"/>
</dbReference>
<dbReference type="PROSITE" id="PS50011">
    <property type="entry name" value="PROTEIN_KINASE_DOM"/>
    <property type="match status" value="1"/>
</dbReference>
<evidence type="ECO:0000259" key="9">
    <source>
        <dbReference type="PROSITE" id="PS50011"/>
    </source>
</evidence>
<feature type="transmembrane region" description="Helical" evidence="8">
    <location>
        <begin position="423"/>
        <end position="442"/>
    </location>
</feature>
<evidence type="ECO:0000256" key="4">
    <source>
        <dbReference type="ARBA" id="ARBA00022741"/>
    </source>
</evidence>
<name>A0ABV6TNE9_9ACTN</name>
<evidence type="ECO:0000256" key="8">
    <source>
        <dbReference type="SAM" id="Phobius"/>
    </source>
</evidence>
<dbReference type="CDD" id="cd14014">
    <property type="entry name" value="STKc_PknB_like"/>
    <property type="match status" value="1"/>
</dbReference>
<dbReference type="PANTHER" id="PTHR43289:SF6">
    <property type="entry name" value="SERINE_THREONINE-PROTEIN KINASE NEKL-3"/>
    <property type="match status" value="1"/>
</dbReference>
<feature type="compositionally biased region" description="Low complexity" evidence="7">
    <location>
        <begin position="332"/>
        <end position="341"/>
    </location>
</feature>
<dbReference type="InterPro" id="IPR008271">
    <property type="entry name" value="Ser/Thr_kinase_AS"/>
</dbReference>
<feature type="compositionally biased region" description="Pro residues" evidence="7">
    <location>
        <begin position="389"/>
        <end position="410"/>
    </location>
</feature>
<dbReference type="Proteomes" id="UP001589887">
    <property type="component" value="Unassembled WGS sequence"/>
</dbReference>
<keyword evidence="8" id="KW-0472">Membrane</keyword>
<keyword evidence="11" id="KW-1185">Reference proteome</keyword>
<feature type="region of interest" description="Disordered" evidence="7">
    <location>
        <begin position="295"/>
        <end position="419"/>
    </location>
</feature>
<organism evidence="10 11">
    <name type="scientific">Streptomyces noboritoensis</name>
    <dbReference type="NCBI Taxonomy" id="67337"/>
    <lineage>
        <taxon>Bacteria</taxon>
        <taxon>Bacillati</taxon>
        <taxon>Actinomycetota</taxon>
        <taxon>Actinomycetes</taxon>
        <taxon>Kitasatosporales</taxon>
        <taxon>Streptomycetaceae</taxon>
        <taxon>Streptomyces</taxon>
    </lineage>
</organism>
<dbReference type="SMART" id="SM00220">
    <property type="entry name" value="S_TKc"/>
    <property type="match status" value="1"/>
</dbReference>
<evidence type="ECO:0000313" key="10">
    <source>
        <dbReference type="EMBL" id="MFC0847307.1"/>
    </source>
</evidence>
<evidence type="ECO:0000256" key="2">
    <source>
        <dbReference type="ARBA" id="ARBA00022527"/>
    </source>
</evidence>
<feature type="compositionally biased region" description="Polar residues" evidence="7">
    <location>
        <begin position="311"/>
        <end position="320"/>
    </location>
</feature>
<dbReference type="Gene3D" id="3.30.200.20">
    <property type="entry name" value="Phosphorylase Kinase, domain 1"/>
    <property type="match status" value="1"/>
</dbReference>
<evidence type="ECO:0000256" key="6">
    <source>
        <dbReference type="ARBA" id="ARBA00022840"/>
    </source>
</evidence>
<keyword evidence="2" id="KW-0723">Serine/threonine-protein kinase</keyword>
<sequence length="445" mass="47911">MGEVFAGRYELIDPIGRGGVGAVWRAWDHRRRRCVAAKVLQQSDAHTLLRFVREQALRIDHPHVLAPASWAADDDKVLFTMDLVTGGSLAHLIGDYGPLPPRFVCVLLDQLLAGLAAVHAEGVVHRDIKPANILLEATGTGRPHLRLSDFGIAMRKGEPRLTETNYVMGTPGYFAPEQIMGADPDFPSDLFAVGLVALYLLEGQKPDARALVEYFTAHGTPGAPQGVSEPLWQVLAGLLQPDPQVRFRTATGARKALASAVELLPDAEPDEEPVEVFDQVGPLPEGFVPRELPQVLRGPQTSGTSGTSGTPATPQRSAHLTQEEQQEREQGQRQGQGQGQERQQRFPAHQLPTPPTADGFHPIPPPYPPSYTPTPVTKRYTGQSTQVPTPAPPVSGPVPTPATGPTPAPPAARHKRPGPPPKVTVPVLLLALLCFAVGFWALSQV</sequence>
<protein>
    <recommendedName>
        <fullName evidence="1">non-specific serine/threonine protein kinase</fullName>
        <ecNumber evidence="1">2.7.11.1</ecNumber>
    </recommendedName>
</protein>
<dbReference type="PROSITE" id="PS00108">
    <property type="entry name" value="PROTEIN_KINASE_ST"/>
    <property type="match status" value="1"/>
</dbReference>
<evidence type="ECO:0000256" key="1">
    <source>
        <dbReference type="ARBA" id="ARBA00012513"/>
    </source>
</evidence>
<accession>A0ABV6TNE9</accession>